<reference evidence="7" key="1">
    <citation type="submission" date="2020-08" db="EMBL/GenBank/DDBJ databases">
        <title>Genome public.</title>
        <authorList>
            <person name="Liu C."/>
            <person name="Sun Q."/>
        </authorList>
    </citation>
    <scope>NUCLEOTIDE SEQUENCE</scope>
    <source>
        <strain evidence="7">NSJ-54</strain>
    </source>
</reference>
<dbReference type="PANTHER" id="PTHR34478">
    <property type="entry name" value="PROTEIN LEMA"/>
    <property type="match status" value="1"/>
</dbReference>
<dbReference type="SUPFAM" id="SSF140478">
    <property type="entry name" value="LemA-like"/>
    <property type="match status" value="1"/>
</dbReference>
<keyword evidence="8" id="KW-1185">Reference proteome</keyword>
<evidence type="ECO:0000256" key="6">
    <source>
        <dbReference type="SAM" id="Coils"/>
    </source>
</evidence>
<dbReference type="Gene3D" id="1.20.1440.20">
    <property type="entry name" value="LemA-like domain"/>
    <property type="match status" value="1"/>
</dbReference>
<keyword evidence="5" id="KW-0472">Membrane</keyword>
<keyword evidence="3" id="KW-0812">Transmembrane</keyword>
<accession>A0A926ECE3</accession>
<evidence type="ECO:0000256" key="1">
    <source>
        <dbReference type="ARBA" id="ARBA00004167"/>
    </source>
</evidence>
<organism evidence="7 8">
    <name type="scientific">Zongyangia hominis</name>
    <dbReference type="NCBI Taxonomy" id="2763677"/>
    <lineage>
        <taxon>Bacteria</taxon>
        <taxon>Bacillati</taxon>
        <taxon>Bacillota</taxon>
        <taxon>Clostridia</taxon>
        <taxon>Eubacteriales</taxon>
        <taxon>Oscillospiraceae</taxon>
        <taxon>Zongyangia</taxon>
    </lineage>
</organism>
<evidence type="ECO:0000313" key="7">
    <source>
        <dbReference type="EMBL" id="MBC8569794.1"/>
    </source>
</evidence>
<comment type="subcellular location">
    <subcellularLocation>
        <location evidence="1">Membrane</location>
        <topology evidence="1">Single-pass membrane protein</topology>
    </subcellularLocation>
</comment>
<dbReference type="GO" id="GO:0016020">
    <property type="term" value="C:membrane"/>
    <property type="evidence" value="ECO:0007669"/>
    <property type="project" value="UniProtKB-SubCell"/>
</dbReference>
<feature type="coiled-coil region" evidence="6">
    <location>
        <begin position="125"/>
        <end position="152"/>
    </location>
</feature>
<dbReference type="InterPro" id="IPR023353">
    <property type="entry name" value="LemA-like_dom_sf"/>
</dbReference>
<evidence type="ECO:0000256" key="4">
    <source>
        <dbReference type="ARBA" id="ARBA00022989"/>
    </source>
</evidence>
<keyword evidence="4" id="KW-1133">Transmembrane helix</keyword>
<dbReference type="PANTHER" id="PTHR34478:SF2">
    <property type="entry name" value="MEMBRANE PROTEIN"/>
    <property type="match status" value="1"/>
</dbReference>
<comment type="caution">
    <text evidence="7">The sequence shown here is derived from an EMBL/GenBank/DDBJ whole genome shotgun (WGS) entry which is preliminary data.</text>
</comment>
<evidence type="ECO:0000256" key="2">
    <source>
        <dbReference type="ARBA" id="ARBA00008854"/>
    </source>
</evidence>
<comment type="similarity">
    <text evidence="2">Belongs to the LemA family.</text>
</comment>
<dbReference type="AlphaFoldDB" id="A0A926ECE3"/>
<evidence type="ECO:0000256" key="5">
    <source>
        <dbReference type="ARBA" id="ARBA00023136"/>
    </source>
</evidence>
<proteinExistence type="inferred from homology"/>
<dbReference type="Proteomes" id="UP000660861">
    <property type="component" value="Unassembled WGS sequence"/>
</dbReference>
<dbReference type="EMBL" id="JACRTC010000001">
    <property type="protein sequence ID" value="MBC8569794.1"/>
    <property type="molecule type" value="Genomic_DNA"/>
</dbReference>
<dbReference type="Pfam" id="PF04011">
    <property type="entry name" value="LemA"/>
    <property type="match status" value="1"/>
</dbReference>
<sequence length="193" mass="21218">MKKSTITVLAVVGVLVLLVVIAFGWGIGTYNSLVSTQENVDKYASDIQADLQRRSDLIPNLVETVKGYASQEKEIFTDIADARSKLAGATNMQESAQADSELSSALSRLLLIVENYPELKSNENFIALQDQLEGTENRIKVARTKYNEAAQEYNTKIKRFPSSMIASMFGFDKADYFQASEGAQDVPSVDFGA</sequence>
<evidence type="ECO:0000313" key="8">
    <source>
        <dbReference type="Proteomes" id="UP000660861"/>
    </source>
</evidence>
<protein>
    <submittedName>
        <fullName evidence="7">LemA family protein</fullName>
    </submittedName>
</protein>
<gene>
    <name evidence="7" type="ORF">H8709_03005</name>
</gene>
<dbReference type="RefSeq" id="WP_262396881.1">
    <property type="nucleotide sequence ID" value="NZ_JACRTC010000001.1"/>
</dbReference>
<dbReference type="InterPro" id="IPR007156">
    <property type="entry name" value="MamQ_LemA"/>
</dbReference>
<evidence type="ECO:0000256" key="3">
    <source>
        <dbReference type="ARBA" id="ARBA00022692"/>
    </source>
</evidence>
<keyword evidence="6" id="KW-0175">Coiled coil</keyword>
<name>A0A926ECE3_9FIRM</name>